<evidence type="ECO:0000313" key="2">
    <source>
        <dbReference type="EMBL" id="KAK9280680.1"/>
    </source>
</evidence>
<keyword evidence="1" id="KW-0812">Transmembrane</keyword>
<keyword evidence="1" id="KW-0472">Membrane</keyword>
<name>A0AAP0RMW4_LIQFO</name>
<evidence type="ECO:0000313" key="3">
    <source>
        <dbReference type="Proteomes" id="UP001415857"/>
    </source>
</evidence>
<sequence>MAANPSTTTSTTVDHDGGTTISALHTDILQTHILTRLDGPALASAGCASSTLQALSTEEKLWRDISTSKWPSINDPRVDDLIASFPSGHRSFFSDSFPLLGHRPPSQKINHRPSLPSEIISSVDLYYKNEAIFSKVQETETVTGWFRCSPFRVDLLDPKDSVPTPILHTGGDDTYLSHLRENLTLSWIIIDPTRKRAANLSSLRPVSVQRHWLTGEIHVRYATILTVGDRNVSSEFVQCGVLVTCGGKVGGEMHVREVSMVVEDMEGRNLNGEESLGILQGAIENGKRKKGKRGEEREAYEEYVEMKRERRERKQRRERRLDALCITVAVTIFVGFWSFVLFR</sequence>
<organism evidence="2 3">
    <name type="scientific">Liquidambar formosana</name>
    <name type="common">Formosan gum</name>
    <dbReference type="NCBI Taxonomy" id="63359"/>
    <lineage>
        <taxon>Eukaryota</taxon>
        <taxon>Viridiplantae</taxon>
        <taxon>Streptophyta</taxon>
        <taxon>Embryophyta</taxon>
        <taxon>Tracheophyta</taxon>
        <taxon>Spermatophyta</taxon>
        <taxon>Magnoliopsida</taxon>
        <taxon>eudicotyledons</taxon>
        <taxon>Gunneridae</taxon>
        <taxon>Pentapetalae</taxon>
        <taxon>Saxifragales</taxon>
        <taxon>Altingiaceae</taxon>
        <taxon>Liquidambar</taxon>
    </lineage>
</organism>
<dbReference type="AlphaFoldDB" id="A0AAP0RMW4"/>
<reference evidence="2 3" key="1">
    <citation type="journal article" date="2024" name="Plant J.">
        <title>Genome sequences and population genomics reveal climatic adaptation and genomic divergence between two closely related sweetgum species.</title>
        <authorList>
            <person name="Xu W.Q."/>
            <person name="Ren C.Q."/>
            <person name="Zhang X.Y."/>
            <person name="Comes H.P."/>
            <person name="Liu X.H."/>
            <person name="Li Y.G."/>
            <person name="Kettle C.J."/>
            <person name="Jalonen R."/>
            <person name="Gaisberger H."/>
            <person name="Ma Y.Z."/>
            <person name="Qiu Y.X."/>
        </authorList>
    </citation>
    <scope>NUCLEOTIDE SEQUENCE [LARGE SCALE GENOMIC DNA]</scope>
    <source>
        <strain evidence="2">Hangzhou</strain>
    </source>
</reference>
<dbReference type="SUPFAM" id="SSF81383">
    <property type="entry name" value="F-box domain"/>
    <property type="match status" value="1"/>
</dbReference>
<accession>A0AAP0RMW4</accession>
<comment type="caution">
    <text evidence="2">The sequence shown here is derived from an EMBL/GenBank/DDBJ whole genome shotgun (WGS) entry which is preliminary data.</text>
</comment>
<keyword evidence="1" id="KW-1133">Transmembrane helix</keyword>
<evidence type="ECO:0000256" key="1">
    <source>
        <dbReference type="SAM" id="Phobius"/>
    </source>
</evidence>
<protein>
    <recommendedName>
        <fullName evidence="4">F-box protein</fullName>
    </recommendedName>
</protein>
<dbReference type="PANTHER" id="PTHR33736">
    <property type="entry name" value="F-BOX PROTEIN-RELATED"/>
    <property type="match status" value="1"/>
</dbReference>
<dbReference type="PANTHER" id="PTHR33736:SF18">
    <property type="entry name" value="F-BOX DOMAIN-CONTAINING PROTEIN"/>
    <property type="match status" value="1"/>
</dbReference>
<proteinExistence type="predicted"/>
<evidence type="ECO:0008006" key="4">
    <source>
        <dbReference type="Google" id="ProtNLM"/>
    </source>
</evidence>
<dbReference type="InterPro" id="IPR045283">
    <property type="entry name" value="AT3G44326-like"/>
</dbReference>
<feature type="transmembrane region" description="Helical" evidence="1">
    <location>
        <begin position="321"/>
        <end position="342"/>
    </location>
</feature>
<gene>
    <name evidence="2" type="ORF">L1049_014378</name>
</gene>
<dbReference type="EMBL" id="JBBPBK010000008">
    <property type="protein sequence ID" value="KAK9280680.1"/>
    <property type="molecule type" value="Genomic_DNA"/>
</dbReference>
<dbReference type="Proteomes" id="UP001415857">
    <property type="component" value="Unassembled WGS sequence"/>
</dbReference>
<keyword evidence="3" id="KW-1185">Reference proteome</keyword>
<dbReference type="InterPro" id="IPR036047">
    <property type="entry name" value="F-box-like_dom_sf"/>
</dbReference>